<gene>
    <name evidence="1" type="ORF">LCGC14_0085090</name>
</gene>
<reference evidence="1" key="1">
    <citation type="journal article" date="2015" name="Nature">
        <title>Complex archaea that bridge the gap between prokaryotes and eukaryotes.</title>
        <authorList>
            <person name="Spang A."/>
            <person name="Saw J.H."/>
            <person name="Jorgensen S.L."/>
            <person name="Zaremba-Niedzwiedzka K."/>
            <person name="Martijn J."/>
            <person name="Lind A.E."/>
            <person name="van Eijk R."/>
            <person name="Schleper C."/>
            <person name="Guy L."/>
            <person name="Ettema T.J."/>
        </authorList>
    </citation>
    <scope>NUCLEOTIDE SEQUENCE</scope>
</reference>
<proteinExistence type="predicted"/>
<dbReference type="EMBL" id="LAZR01000022">
    <property type="protein sequence ID" value="KKO04680.1"/>
    <property type="molecule type" value="Genomic_DNA"/>
</dbReference>
<evidence type="ECO:0000313" key="1">
    <source>
        <dbReference type="EMBL" id="KKO04680.1"/>
    </source>
</evidence>
<accession>A0A0F9VKT7</accession>
<organism evidence="1">
    <name type="scientific">marine sediment metagenome</name>
    <dbReference type="NCBI Taxonomy" id="412755"/>
    <lineage>
        <taxon>unclassified sequences</taxon>
        <taxon>metagenomes</taxon>
        <taxon>ecological metagenomes</taxon>
    </lineage>
</organism>
<sequence length="79" mass="8406">MTKEILESHVTGTMQAAIDDVMESAAALTDAVNAAADLGMRVELEIVPLSCTIHRKVVAHVAHPDEGRRPEDLNSANDG</sequence>
<comment type="caution">
    <text evidence="1">The sequence shown here is derived from an EMBL/GenBank/DDBJ whole genome shotgun (WGS) entry which is preliminary data.</text>
</comment>
<dbReference type="AlphaFoldDB" id="A0A0F9VKT7"/>
<protein>
    <submittedName>
        <fullName evidence="1">Uncharacterized protein</fullName>
    </submittedName>
</protein>
<name>A0A0F9VKT7_9ZZZZ</name>